<dbReference type="KEGG" id="lol:LACOL_1016"/>
<proteinExistence type="predicted"/>
<keyword evidence="6" id="KW-1185">Reference proteome</keyword>
<dbReference type="SMART" id="SM00418">
    <property type="entry name" value="HTH_ARSR"/>
    <property type="match status" value="1"/>
</dbReference>
<dbReference type="InterPro" id="IPR036388">
    <property type="entry name" value="WH-like_DNA-bd_sf"/>
</dbReference>
<reference evidence="5 6" key="1">
    <citation type="journal article" date="2015" name="Genome Announc.">
        <title>Expanding the biotechnology potential of lactobacilli through comparative genomics of 213 strains and associated genera.</title>
        <authorList>
            <person name="Sun Z."/>
            <person name="Harris H.M."/>
            <person name="McCann A."/>
            <person name="Guo C."/>
            <person name="Argimon S."/>
            <person name="Zhang W."/>
            <person name="Yang X."/>
            <person name="Jeffery I.B."/>
            <person name="Cooney J.C."/>
            <person name="Kagawa T.F."/>
            <person name="Liu W."/>
            <person name="Song Y."/>
            <person name="Salvetti E."/>
            <person name="Wrobel A."/>
            <person name="Rasinkangas P."/>
            <person name="Parkhill J."/>
            <person name="Rea M.C."/>
            <person name="O'Sullivan O."/>
            <person name="Ritari J."/>
            <person name="Douillard F.P."/>
            <person name="Paul Ross R."/>
            <person name="Yang R."/>
            <person name="Briner A.E."/>
            <person name="Felis G.E."/>
            <person name="de Vos W.M."/>
            <person name="Barrangou R."/>
            <person name="Klaenhammer T.R."/>
            <person name="Caufield P.W."/>
            <person name="Cui Y."/>
            <person name="Zhang H."/>
            <person name="O'Toole P.W."/>
        </authorList>
    </citation>
    <scope>NUCLEOTIDE SEQUENCE [LARGE SCALE GENOMIC DNA]</scope>
    <source>
        <strain evidence="5 6">DSM 15707</strain>
    </source>
</reference>
<protein>
    <submittedName>
        <fullName evidence="5">ArsR family transcriptional regulator</fullName>
    </submittedName>
</protein>
<dbReference type="Pfam" id="PF01022">
    <property type="entry name" value="HTH_5"/>
    <property type="match status" value="1"/>
</dbReference>
<dbReference type="PROSITE" id="PS50987">
    <property type="entry name" value="HTH_ARSR_2"/>
    <property type="match status" value="1"/>
</dbReference>
<sequence length="296" mass="33317">MELDISNDSLPVYKALASDVRLKIIELLSNESINVKELAIRLGLSTTITLRHLQILADAGIITFKKEGHSKISKVKIDLISIRFPQKIYSPFELHESAIPVGQYTDYSVQPTCGLAGRKDFIGKVDSPSFFMDPDRFKAQMLWFSKGFVEYQAPNFLTNEDNLEMLDLSAELGSEFPFSNNVWPSDITCYINGKELCTWTSPGDFSDIRGKYTPSWVPDNVNQYGILKTFRVTKDGTYLDGQPVSDITLDDINITTPSIKIRFAIKDKAKNQGGCTIYGHGFGNYDQDIKLSLYYS</sequence>
<dbReference type="InterPro" id="IPR011991">
    <property type="entry name" value="ArsR-like_HTH"/>
</dbReference>
<dbReference type="CDD" id="cd00090">
    <property type="entry name" value="HTH_ARSR"/>
    <property type="match status" value="1"/>
</dbReference>
<dbReference type="RefSeq" id="WP_057890481.1">
    <property type="nucleotide sequence ID" value="NZ_AZFE01000032.1"/>
</dbReference>
<feature type="domain" description="HTH arsR-type" evidence="4">
    <location>
        <begin position="1"/>
        <end position="95"/>
    </location>
</feature>
<evidence type="ECO:0000256" key="1">
    <source>
        <dbReference type="ARBA" id="ARBA00023015"/>
    </source>
</evidence>
<dbReference type="InterPro" id="IPR001845">
    <property type="entry name" value="HTH_ArsR_DNA-bd_dom"/>
</dbReference>
<dbReference type="PATRIC" id="fig|1423778.4.peg.1600"/>
<dbReference type="OrthoDB" id="9781958at2"/>
<organism evidence="5 6">
    <name type="scientific">Paucilactobacillus oligofermentans DSM 15707 = LMG 22743</name>
    <dbReference type="NCBI Taxonomy" id="1423778"/>
    <lineage>
        <taxon>Bacteria</taxon>
        <taxon>Bacillati</taxon>
        <taxon>Bacillota</taxon>
        <taxon>Bacilli</taxon>
        <taxon>Lactobacillales</taxon>
        <taxon>Lactobacillaceae</taxon>
        <taxon>Paucilactobacillus</taxon>
    </lineage>
</organism>
<evidence type="ECO:0000256" key="3">
    <source>
        <dbReference type="ARBA" id="ARBA00023163"/>
    </source>
</evidence>
<dbReference type="GO" id="GO:0003700">
    <property type="term" value="F:DNA-binding transcription factor activity"/>
    <property type="evidence" value="ECO:0007669"/>
    <property type="project" value="InterPro"/>
</dbReference>
<dbReference type="Proteomes" id="UP000051697">
    <property type="component" value="Unassembled WGS sequence"/>
</dbReference>
<dbReference type="AlphaFoldDB" id="A0A0R1REJ5"/>
<dbReference type="Gene3D" id="1.10.10.10">
    <property type="entry name" value="Winged helix-like DNA-binding domain superfamily/Winged helix DNA-binding domain"/>
    <property type="match status" value="1"/>
</dbReference>
<dbReference type="EMBL" id="AZFE01000032">
    <property type="protein sequence ID" value="KRL54761.1"/>
    <property type="molecule type" value="Genomic_DNA"/>
</dbReference>
<keyword evidence="1" id="KW-0805">Transcription regulation</keyword>
<evidence type="ECO:0000259" key="4">
    <source>
        <dbReference type="PROSITE" id="PS50987"/>
    </source>
</evidence>
<gene>
    <name evidence="5" type="ORF">FC70_GL001563</name>
</gene>
<dbReference type="PANTHER" id="PTHR33154">
    <property type="entry name" value="TRANSCRIPTIONAL REGULATOR, ARSR FAMILY"/>
    <property type="match status" value="1"/>
</dbReference>
<keyword evidence="3" id="KW-0804">Transcription</keyword>
<dbReference type="STRING" id="1423778.FC70_GL001563"/>
<evidence type="ECO:0000313" key="5">
    <source>
        <dbReference type="EMBL" id="KRL54761.1"/>
    </source>
</evidence>
<name>A0A0R1REJ5_9LACO</name>
<keyword evidence="2" id="KW-0238">DNA-binding</keyword>
<evidence type="ECO:0000256" key="2">
    <source>
        <dbReference type="ARBA" id="ARBA00023125"/>
    </source>
</evidence>
<dbReference type="InterPro" id="IPR051081">
    <property type="entry name" value="HTH_MetalResp_TranReg"/>
</dbReference>
<dbReference type="SUPFAM" id="SSF46785">
    <property type="entry name" value="Winged helix' DNA-binding domain"/>
    <property type="match status" value="1"/>
</dbReference>
<dbReference type="PANTHER" id="PTHR33154:SF33">
    <property type="entry name" value="TRANSCRIPTIONAL REPRESSOR SDPR"/>
    <property type="match status" value="1"/>
</dbReference>
<dbReference type="PRINTS" id="PR00778">
    <property type="entry name" value="HTHARSR"/>
</dbReference>
<comment type="caution">
    <text evidence="5">The sequence shown here is derived from an EMBL/GenBank/DDBJ whole genome shotgun (WGS) entry which is preliminary data.</text>
</comment>
<dbReference type="InterPro" id="IPR036390">
    <property type="entry name" value="WH_DNA-bd_sf"/>
</dbReference>
<dbReference type="GO" id="GO:0003677">
    <property type="term" value="F:DNA binding"/>
    <property type="evidence" value="ECO:0007669"/>
    <property type="project" value="UniProtKB-KW"/>
</dbReference>
<evidence type="ECO:0000313" key="6">
    <source>
        <dbReference type="Proteomes" id="UP000051697"/>
    </source>
</evidence>
<accession>A0A0R1REJ5</accession>